<accession>A0A7S3XNJ4</accession>
<comment type="subcellular location">
    <subcellularLocation>
        <location evidence="1">Membrane</location>
        <topology evidence="1">Multi-pass membrane protein</topology>
    </subcellularLocation>
</comment>
<name>A0A7S3XNJ4_HETAK</name>
<feature type="domain" description="TLC" evidence="6">
    <location>
        <begin position="42"/>
        <end position="255"/>
    </location>
</feature>
<gene>
    <name evidence="7" type="ORF">HAKA00212_LOCUS4990</name>
</gene>
<dbReference type="SMART" id="SM00724">
    <property type="entry name" value="TLC"/>
    <property type="match status" value="1"/>
</dbReference>
<organism evidence="7">
    <name type="scientific">Heterosigma akashiwo</name>
    <name type="common">Chromophytic alga</name>
    <name type="synonym">Heterosigma carterae</name>
    <dbReference type="NCBI Taxonomy" id="2829"/>
    <lineage>
        <taxon>Eukaryota</taxon>
        <taxon>Sar</taxon>
        <taxon>Stramenopiles</taxon>
        <taxon>Ochrophyta</taxon>
        <taxon>Raphidophyceae</taxon>
        <taxon>Chattonellales</taxon>
        <taxon>Chattonellaceae</taxon>
        <taxon>Heterosigma</taxon>
    </lineage>
</organism>
<evidence type="ECO:0000313" key="7">
    <source>
        <dbReference type="EMBL" id="CAE0626315.1"/>
    </source>
</evidence>
<evidence type="ECO:0000259" key="6">
    <source>
        <dbReference type="SMART" id="SM00724"/>
    </source>
</evidence>
<keyword evidence="3 5" id="KW-1133">Transmembrane helix</keyword>
<feature type="transmembrane region" description="Helical" evidence="5">
    <location>
        <begin position="147"/>
        <end position="169"/>
    </location>
</feature>
<evidence type="ECO:0000256" key="1">
    <source>
        <dbReference type="ARBA" id="ARBA00004141"/>
    </source>
</evidence>
<evidence type="ECO:0000256" key="5">
    <source>
        <dbReference type="SAM" id="Phobius"/>
    </source>
</evidence>
<feature type="transmembrane region" description="Helical" evidence="5">
    <location>
        <begin position="181"/>
        <end position="204"/>
    </location>
</feature>
<proteinExistence type="predicted"/>
<protein>
    <recommendedName>
        <fullName evidence="6">TLC domain-containing protein</fullName>
    </recommendedName>
</protein>
<keyword evidence="4 5" id="KW-0472">Membrane</keyword>
<evidence type="ECO:0000256" key="2">
    <source>
        <dbReference type="ARBA" id="ARBA00022692"/>
    </source>
</evidence>
<dbReference type="InterPro" id="IPR006634">
    <property type="entry name" value="TLC-dom"/>
</dbReference>
<feature type="transmembrane region" description="Helical" evidence="5">
    <location>
        <begin position="46"/>
        <end position="69"/>
    </location>
</feature>
<evidence type="ECO:0000256" key="4">
    <source>
        <dbReference type="ARBA" id="ARBA00023136"/>
    </source>
</evidence>
<feature type="transmembrane region" description="Helical" evidence="5">
    <location>
        <begin position="16"/>
        <end position="34"/>
    </location>
</feature>
<evidence type="ECO:0000256" key="3">
    <source>
        <dbReference type="ARBA" id="ARBA00022989"/>
    </source>
</evidence>
<feature type="transmembrane region" description="Helical" evidence="5">
    <location>
        <begin position="224"/>
        <end position="247"/>
    </location>
</feature>
<dbReference type="EMBL" id="HBIU01011391">
    <property type="protein sequence ID" value="CAE0626315.1"/>
    <property type="molecule type" value="Transcribed_RNA"/>
</dbReference>
<dbReference type="GO" id="GO:0016020">
    <property type="term" value="C:membrane"/>
    <property type="evidence" value="ECO:0007669"/>
    <property type="project" value="UniProtKB-SubCell"/>
</dbReference>
<sequence>MGFHLFLKEVVGGDTTVAWFLAICLVHVVLLSAFRSRGPFQSKPWLATHQLSSLVGLIYCSAAGIAHMWSNEDSHLFTNSIDRLYKFNMAGQDIAKVQLAFQFFNFLVTLFESELANRPVMLVHHAVTASLAWFGTYHATYLHYYSLFYYGLSEISSIPLVFVELFRYFPGFAEKNRIADIGCKAIFFFCFIYFRLVLWSIVNFSFWKDTLSTLADQKSHCPAVAVYFLAANLILSGLQFYWGWILIKEAFNLVTSAPSDYSTSTKVLVEQSPSQSHRHHVKAH</sequence>
<dbReference type="AlphaFoldDB" id="A0A7S3XNJ4"/>
<keyword evidence="2 5" id="KW-0812">Transmembrane</keyword>
<dbReference type="Pfam" id="PF03798">
    <property type="entry name" value="TRAM_LAG1_CLN8"/>
    <property type="match status" value="1"/>
</dbReference>
<reference evidence="7" key="1">
    <citation type="submission" date="2021-01" db="EMBL/GenBank/DDBJ databases">
        <authorList>
            <person name="Corre E."/>
            <person name="Pelletier E."/>
            <person name="Niang G."/>
            <person name="Scheremetjew M."/>
            <person name="Finn R."/>
            <person name="Kale V."/>
            <person name="Holt S."/>
            <person name="Cochrane G."/>
            <person name="Meng A."/>
            <person name="Brown T."/>
            <person name="Cohen L."/>
        </authorList>
    </citation>
    <scope>NUCLEOTIDE SEQUENCE</scope>
    <source>
        <strain evidence="7">CCMP3107</strain>
    </source>
</reference>